<proteinExistence type="predicted"/>
<dbReference type="EMBL" id="BSYO01000026">
    <property type="protein sequence ID" value="GMH23312.1"/>
    <property type="molecule type" value="Genomic_DNA"/>
</dbReference>
<dbReference type="PANTHER" id="PTHR33527:SF14">
    <property type="entry name" value="OS07G0274300 PROTEIN"/>
    <property type="match status" value="1"/>
</dbReference>
<organism evidence="1 2">
    <name type="scientific">Nepenthes gracilis</name>
    <name type="common">Slender pitcher plant</name>
    <dbReference type="NCBI Taxonomy" id="150966"/>
    <lineage>
        <taxon>Eukaryota</taxon>
        <taxon>Viridiplantae</taxon>
        <taxon>Streptophyta</taxon>
        <taxon>Embryophyta</taxon>
        <taxon>Tracheophyta</taxon>
        <taxon>Spermatophyta</taxon>
        <taxon>Magnoliopsida</taxon>
        <taxon>eudicotyledons</taxon>
        <taxon>Gunneridae</taxon>
        <taxon>Pentapetalae</taxon>
        <taxon>Caryophyllales</taxon>
        <taxon>Nepenthaceae</taxon>
        <taxon>Nepenthes</taxon>
    </lineage>
</organism>
<accession>A0AAD3T790</accession>
<keyword evidence="2" id="KW-1185">Reference proteome</keyword>
<dbReference type="PANTHER" id="PTHR33527">
    <property type="entry name" value="OS07G0274300 PROTEIN"/>
    <property type="match status" value="1"/>
</dbReference>
<sequence length="93" mass="10740">MFVTFSKRYPMSKEGVIEIFTTVYGECIKLVHMQDVEADEHPSFANIVVSSSSKVEVTLHGAEKVKLTIDGKYVWQEILCPSTQDYHHLWENY</sequence>
<evidence type="ECO:0000313" key="2">
    <source>
        <dbReference type="Proteomes" id="UP001279734"/>
    </source>
</evidence>
<protein>
    <submittedName>
        <fullName evidence="1">Uncharacterized protein</fullName>
    </submittedName>
</protein>
<dbReference type="Proteomes" id="UP001279734">
    <property type="component" value="Unassembled WGS sequence"/>
</dbReference>
<dbReference type="AlphaFoldDB" id="A0AAD3T790"/>
<comment type="caution">
    <text evidence="1">The sequence shown here is derived from an EMBL/GenBank/DDBJ whole genome shotgun (WGS) entry which is preliminary data.</text>
</comment>
<name>A0AAD3T790_NEPGR</name>
<gene>
    <name evidence="1" type="ORF">Nepgr_025155</name>
</gene>
<evidence type="ECO:0000313" key="1">
    <source>
        <dbReference type="EMBL" id="GMH23312.1"/>
    </source>
</evidence>
<reference evidence="1" key="1">
    <citation type="submission" date="2023-05" db="EMBL/GenBank/DDBJ databases">
        <title>Nepenthes gracilis genome sequencing.</title>
        <authorList>
            <person name="Fukushima K."/>
        </authorList>
    </citation>
    <scope>NUCLEOTIDE SEQUENCE</scope>
    <source>
        <strain evidence="1">SING2019-196</strain>
    </source>
</reference>